<reference evidence="3 4" key="1">
    <citation type="journal article" date="2017" name="Front. Genet.">
        <title>Draft sequencing of the heterozygous diploid genome of Satsuma (Citrus unshiu Marc.) using a hybrid assembly approach.</title>
        <authorList>
            <person name="Shimizu T."/>
            <person name="Tanizawa Y."/>
            <person name="Mochizuki T."/>
            <person name="Nagasaki H."/>
            <person name="Yoshioka T."/>
            <person name="Toyoda A."/>
            <person name="Fujiyama A."/>
            <person name="Kaminuma E."/>
            <person name="Nakamura Y."/>
        </authorList>
    </citation>
    <scope>NUCLEOTIDE SEQUENCE [LARGE SCALE GENOMIC DNA]</scope>
    <source>
        <strain evidence="4">cv. Miyagawa wase</strain>
    </source>
</reference>
<feature type="domain" description="SHSP" evidence="2">
    <location>
        <begin position="133"/>
        <end position="220"/>
    </location>
</feature>
<dbReference type="InterPro" id="IPR002068">
    <property type="entry name" value="A-crystallin/Hsp20_dom"/>
</dbReference>
<dbReference type="PANTHER" id="PTHR11527">
    <property type="entry name" value="HEAT-SHOCK PROTEIN 20 FAMILY MEMBER"/>
    <property type="match status" value="1"/>
</dbReference>
<comment type="caution">
    <text evidence="3">The sequence shown here is derived from an EMBL/GenBank/DDBJ whole genome shotgun (WGS) entry which is preliminary data.</text>
</comment>
<keyword evidence="4" id="KW-1185">Reference proteome</keyword>
<dbReference type="Pfam" id="PF00011">
    <property type="entry name" value="HSP20"/>
    <property type="match status" value="1"/>
</dbReference>
<dbReference type="CDD" id="cd00298">
    <property type="entry name" value="ACD_sHsps_p23-like"/>
    <property type="match status" value="1"/>
</dbReference>
<evidence type="ECO:0000313" key="4">
    <source>
        <dbReference type="Proteomes" id="UP000236630"/>
    </source>
</evidence>
<dbReference type="Gene3D" id="2.60.40.790">
    <property type="match status" value="2"/>
</dbReference>
<dbReference type="InterPro" id="IPR008978">
    <property type="entry name" value="HSP20-like_chaperone"/>
</dbReference>
<gene>
    <name evidence="3" type="ORF">CUMW_217980</name>
</gene>
<evidence type="ECO:0000256" key="1">
    <source>
        <dbReference type="ARBA" id="ARBA00023016"/>
    </source>
</evidence>
<sequence>MSMKSVLWEEDGSLVYFKGPLASGAKLEDVKVGTEGGKLLITSTVASLRPLSSSPLIISKEGDGKMISMKFNLPAGVNPNGFETSMDDDAGVVTVTFKKLVPALSCAAERPFNFDNSPMGWDEPVNEESKGVVHFKANLAGGTKREDLIVGILGGKMLIIGQQLQENEGGGDCSLGKNCKSFILPPAVNPNGFETSMDDAGVLTVTFKELKPEKKKKKKKLVSKLKWFGCLAQGCLLAGSKLAFDEVVGDDN</sequence>
<dbReference type="SUPFAM" id="SSF49764">
    <property type="entry name" value="HSP20-like chaperones"/>
    <property type="match status" value="2"/>
</dbReference>
<proteinExistence type="predicted"/>
<evidence type="ECO:0000313" key="3">
    <source>
        <dbReference type="EMBL" id="GAY62462.1"/>
    </source>
</evidence>
<dbReference type="EMBL" id="BDQV01000307">
    <property type="protein sequence ID" value="GAY62462.1"/>
    <property type="molecule type" value="Genomic_DNA"/>
</dbReference>
<keyword evidence="1" id="KW-0346">Stress response</keyword>
<organism evidence="3 4">
    <name type="scientific">Citrus unshiu</name>
    <name type="common">Satsuma mandarin</name>
    <name type="synonym">Citrus nobilis var. unshiu</name>
    <dbReference type="NCBI Taxonomy" id="55188"/>
    <lineage>
        <taxon>Eukaryota</taxon>
        <taxon>Viridiplantae</taxon>
        <taxon>Streptophyta</taxon>
        <taxon>Embryophyta</taxon>
        <taxon>Tracheophyta</taxon>
        <taxon>Spermatophyta</taxon>
        <taxon>Magnoliopsida</taxon>
        <taxon>eudicotyledons</taxon>
        <taxon>Gunneridae</taxon>
        <taxon>Pentapetalae</taxon>
        <taxon>rosids</taxon>
        <taxon>malvids</taxon>
        <taxon>Sapindales</taxon>
        <taxon>Rutaceae</taxon>
        <taxon>Aurantioideae</taxon>
        <taxon>Citrus</taxon>
    </lineage>
</organism>
<dbReference type="AlphaFoldDB" id="A0A2H5QCZ7"/>
<accession>A0A2H5QCZ7</accession>
<dbReference type="Proteomes" id="UP000236630">
    <property type="component" value="Unassembled WGS sequence"/>
</dbReference>
<protein>
    <recommendedName>
        <fullName evidence="2">SHSP domain-containing protein</fullName>
    </recommendedName>
</protein>
<name>A0A2H5QCZ7_CITUN</name>
<dbReference type="InterPro" id="IPR031107">
    <property type="entry name" value="Small_HSP"/>
</dbReference>
<evidence type="ECO:0000259" key="2">
    <source>
        <dbReference type="Pfam" id="PF00011"/>
    </source>
</evidence>